<evidence type="ECO:0000313" key="11">
    <source>
        <dbReference type="Proteomes" id="UP000325440"/>
    </source>
</evidence>
<keyword evidence="3" id="KW-1003">Cell membrane</keyword>
<comment type="similarity">
    <text evidence="2 8">Belongs to the organo anion transporter (TC 2.A.60) family.</text>
</comment>
<accession>A0A5E4N855</accession>
<evidence type="ECO:0000256" key="1">
    <source>
        <dbReference type="ARBA" id="ARBA00004651"/>
    </source>
</evidence>
<comment type="caution">
    <text evidence="8">Lacks conserved residue(s) required for the propagation of feature annotation.</text>
</comment>
<dbReference type="Gene3D" id="1.20.1250.20">
    <property type="entry name" value="MFS general substrate transporter like domains"/>
    <property type="match status" value="1"/>
</dbReference>
<keyword evidence="6 8" id="KW-0472">Membrane</keyword>
<dbReference type="GO" id="GO:0006811">
    <property type="term" value="P:monoatomic ion transport"/>
    <property type="evidence" value="ECO:0007669"/>
    <property type="project" value="UniProtKB-KW"/>
</dbReference>
<evidence type="ECO:0000256" key="8">
    <source>
        <dbReference type="RuleBase" id="RU362056"/>
    </source>
</evidence>
<proteinExistence type="inferred from homology"/>
<dbReference type="InterPro" id="IPR036259">
    <property type="entry name" value="MFS_trans_sf"/>
</dbReference>
<comment type="subcellular location">
    <subcellularLocation>
        <location evidence="1 8">Cell membrane</location>
        <topology evidence="1 8">Multi-pass membrane protein</topology>
    </subcellularLocation>
</comment>
<dbReference type="EMBL" id="CABPRJ010001898">
    <property type="protein sequence ID" value="VVC39928.1"/>
    <property type="molecule type" value="Genomic_DNA"/>
</dbReference>
<evidence type="ECO:0000256" key="6">
    <source>
        <dbReference type="ARBA" id="ARBA00023136"/>
    </source>
</evidence>
<feature type="transmembrane region" description="Helical" evidence="8">
    <location>
        <begin position="214"/>
        <end position="237"/>
    </location>
</feature>
<keyword evidence="11" id="KW-1185">Reference proteome</keyword>
<dbReference type="GO" id="GO:0043252">
    <property type="term" value="P:sodium-independent organic anion transport"/>
    <property type="evidence" value="ECO:0007669"/>
    <property type="project" value="TreeGrafter"/>
</dbReference>
<dbReference type="SUPFAM" id="SSF103473">
    <property type="entry name" value="MFS general substrate transporter"/>
    <property type="match status" value="1"/>
</dbReference>
<organism evidence="10 11">
    <name type="scientific">Cinara cedri</name>
    <dbReference type="NCBI Taxonomy" id="506608"/>
    <lineage>
        <taxon>Eukaryota</taxon>
        <taxon>Metazoa</taxon>
        <taxon>Ecdysozoa</taxon>
        <taxon>Arthropoda</taxon>
        <taxon>Hexapoda</taxon>
        <taxon>Insecta</taxon>
        <taxon>Pterygota</taxon>
        <taxon>Neoptera</taxon>
        <taxon>Paraneoptera</taxon>
        <taxon>Hemiptera</taxon>
        <taxon>Sternorrhyncha</taxon>
        <taxon>Aphidomorpha</taxon>
        <taxon>Aphidoidea</taxon>
        <taxon>Aphididae</taxon>
        <taxon>Lachninae</taxon>
        <taxon>Cinara</taxon>
    </lineage>
</organism>
<feature type="transmembrane region" description="Helical" evidence="8">
    <location>
        <begin position="319"/>
        <end position="338"/>
    </location>
</feature>
<name>A0A5E4N855_9HEMI</name>
<dbReference type="Pfam" id="PF03137">
    <property type="entry name" value="OATP"/>
    <property type="match status" value="1"/>
</dbReference>
<dbReference type="GO" id="GO:0016323">
    <property type="term" value="C:basolateral plasma membrane"/>
    <property type="evidence" value="ECO:0007669"/>
    <property type="project" value="TreeGrafter"/>
</dbReference>
<keyword evidence="5 8" id="KW-1133">Transmembrane helix</keyword>
<dbReference type="NCBIfam" id="TIGR00805">
    <property type="entry name" value="oat"/>
    <property type="match status" value="1"/>
</dbReference>
<keyword evidence="8" id="KW-0813">Transport</keyword>
<feature type="domain" description="Kazal-like" evidence="9">
    <location>
        <begin position="427"/>
        <end position="481"/>
    </location>
</feature>
<dbReference type="PANTHER" id="PTHR11388">
    <property type="entry name" value="ORGANIC ANION TRANSPORTER"/>
    <property type="match status" value="1"/>
</dbReference>
<gene>
    <name evidence="10" type="ORF">CINCED_3A025699</name>
</gene>
<evidence type="ECO:0000313" key="10">
    <source>
        <dbReference type="EMBL" id="VVC39928.1"/>
    </source>
</evidence>
<feature type="transmembrane region" description="Helical" evidence="8">
    <location>
        <begin position="101"/>
        <end position="123"/>
    </location>
</feature>
<feature type="transmembrane region" description="Helical" evidence="8">
    <location>
        <begin position="178"/>
        <end position="202"/>
    </location>
</feature>
<feature type="transmembrane region" description="Helical" evidence="8">
    <location>
        <begin position="358"/>
        <end position="379"/>
    </location>
</feature>
<dbReference type="PROSITE" id="PS51465">
    <property type="entry name" value="KAZAL_2"/>
    <property type="match status" value="1"/>
</dbReference>
<protein>
    <recommendedName>
        <fullName evidence="8">Solute carrier organic anion transporter family member</fullName>
    </recommendedName>
</protein>
<evidence type="ECO:0000259" key="9">
    <source>
        <dbReference type="PROSITE" id="PS51465"/>
    </source>
</evidence>
<keyword evidence="4 8" id="KW-0812">Transmembrane</keyword>
<reference evidence="10 11" key="1">
    <citation type="submission" date="2019-08" db="EMBL/GenBank/DDBJ databases">
        <authorList>
            <person name="Alioto T."/>
            <person name="Alioto T."/>
            <person name="Gomez Garrido J."/>
        </authorList>
    </citation>
    <scope>NUCLEOTIDE SEQUENCE [LARGE SCALE GENOMIC DNA]</scope>
</reference>
<evidence type="ECO:0000256" key="5">
    <source>
        <dbReference type="ARBA" id="ARBA00022989"/>
    </source>
</evidence>
<dbReference type="CDD" id="cd17336">
    <property type="entry name" value="MFS_SLCO_OATP"/>
    <property type="match status" value="1"/>
</dbReference>
<feature type="transmembrane region" description="Helical" evidence="8">
    <location>
        <begin position="34"/>
        <end position="53"/>
    </location>
</feature>
<dbReference type="AlphaFoldDB" id="A0A5E4N855"/>
<keyword evidence="8" id="KW-0406">Ion transport</keyword>
<evidence type="ECO:0000256" key="2">
    <source>
        <dbReference type="ARBA" id="ARBA00009657"/>
    </source>
</evidence>
<feature type="transmembrane region" description="Helical" evidence="8">
    <location>
        <begin position="73"/>
        <end position="94"/>
    </location>
</feature>
<keyword evidence="7" id="KW-1015">Disulfide bond</keyword>
<dbReference type="OrthoDB" id="5062115at2759"/>
<feature type="transmembrane region" description="Helical" evidence="8">
    <location>
        <begin position="257"/>
        <end position="281"/>
    </location>
</feature>
<dbReference type="PANTHER" id="PTHR11388:SF76">
    <property type="entry name" value="SOLUTE CARRIER ORGANIC ANION TRANSPORTER FAMILY MEMBER"/>
    <property type="match status" value="1"/>
</dbReference>
<evidence type="ECO:0000256" key="3">
    <source>
        <dbReference type="ARBA" id="ARBA00022475"/>
    </source>
</evidence>
<evidence type="ECO:0000256" key="4">
    <source>
        <dbReference type="ARBA" id="ARBA00022692"/>
    </source>
</evidence>
<dbReference type="Proteomes" id="UP000325440">
    <property type="component" value="Unassembled WGS sequence"/>
</dbReference>
<dbReference type="InterPro" id="IPR002350">
    <property type="entry name" value="Kazal_dom"/>
</dbReference>
<feature type="transmembrane region" description="Helical" evidence="8">
    <location>
        <begin position="545"/>
        <end position="571"/>
    </location>
</feature>
<dbReference type="InterPro" id="IPR004156">
    <property type="entry name" value="OATP"/>
</dbReference>
<evidence type="ECO:0000256" key="7">
    <source>
        <dbReference type="ARBA" id="ARBA00023157"/>
    </source>
</evidence>
<feature type="transmembrane region" description="Helical" evidence="8">
    <location>
        <begin position="591"/>
        <end position="612"/>
    </location>
</feature>
<dbReference type="GO" id="GO:0015347">
    <property type="term" value="F:sodium-independent organic anion transmembrane transporter activity"/>
    <property type="evidence" value="ECO:0007669"/>
    <property type="project" value="TreeGrafter"/>
</dbReference>
<sequence>MSDKESSSRAVEDTVCGIWMFKPKWLQILSSKKVYVLVYGLLGLNQFMLSAYFNGTLTTIEKRFQFSSQTSGIISSSWDFFALISFLLTSHLAGKGHRTRWLAVGSMLVGISCFIRFLPHVIYGPGEEILQYTVEYESHVNSTSFLGNITRQKDKICDDQPSLPEDCQNEELWNMPAFLFSIGHALLGLGGSLYWTCGAAYLDDNVRKNAVPVLLAIVQCIRMTGPMIGYMISAYTLTKFIEPTLTPTITDTDPRWIGAWWMGWVPIGISCLLVATIMLLFPRTLPRAAGRKKEQLKEKDEYILTDFKTSMQRILTNKILVYNSISSSFYMLGVIGYWTFMPKYIETQFRQTAATSNFMSGTIGILSSGLGIVISGAVISKFKPSPRTLSMANLVFEGMEVLGNLAYVTLGCIPDDLHGQWNDDKTWNLTMECNAGCNCEQSMSYNPICSFDQSTTFYSPCFAGCAQTIINDAVKSYSNCTCIGGPGTATEGVCPVDCGYNFIIFLSLMGIMRFLSSAGRSGSTIIQFRCVKEEDKSLSLGFSEVIMALIAFMPGPVLYGTIVDATCIVWGGKCGNDGNCWLYDGKRMNYYLNFTSAGFLVIGTLLDIGVWYHVKDLKIYDDDENEGGKSLPVNANSNTDVKTNGSVELTKISNP</sequence>